<dbReference type="Proteomes" id="UP000292235">
    <property type="component" value="Chromosome"/>
</dbReference>
<dbReference type="PROSITE" id="PS50077">
    <property type="entry name" value="HEAT_REPEAT"/>
    <property type="match status" value="1"/>
</dbReference>
<accession>A0A4P6Q465</accession>
<feature type="compositionally biased region" description="Basic and acidic residues" evidence="1">
    <location>
        <begin position="36"/>
        <end position="47"/>
    </location>
</feature>
<dbReference type="KEGG" id="strr:EKD16_09100"/>
<sequence>MDDNATASAPGSDDGPGPGRTDEPTADGTAGGQTETGRDEHGHRAEDGDGSAAGEAAPGSGAADGSRKPEGADDVPPSGGQQQTPEQPDTPTMVVDGEDGLSAAERRRSTTQRDQRRAGFDAGTYIGAVYVNDSEAISFGGTGRGAGTPPPGQVDPARLNRELRRYRSAPSDTALAEVLANHRIAFLTGAAFSGRASSACAALAEWTRTRAGGSRVTVLHAATEFGALPRRMSEGSGHLLDATGLAWPDALAHADLDTVHTWLAEHRSTLVVLIDDPEPSEAIRPYLVAHRTPDLDAVLLAYLDESLDSAGRAALDYARPFPSVQAWRAEMATPAEAVELAAVLAEWWSGGSAAAGRAPALAERRHRLLCGQARRLLSAAHNTDSPTQQGYVLATAVLDGHAASTVIRAAGRLIGHLRTTENPEDALGREVFSDFLRRRMRHVRTTTQEGADPPGGVAPPQVVRLLQPRLAGALLDVVWAEFDAARDPLLTWLRELCEDHDTRVRISSAQALGRLAGLDYPEIKRRVIVPLADSSRPVHHQAASWLLEKAYKDGTRETEVRGLLRKWARSGKWSQVAVALRGYTTDIAAEQPEEALRSIREFMLDPRLRLRDVDVAYLKAQPTRDDRFEAEKEIRRRLLDGFGRLVPTALAELYAAGRCEDVLKELITWTRLEFRARMGVADAFLRIALIPAESGGAERSSAAGPAEPGAPERYDLLVRLADGRLGAVAAADVAGLWRRALLDARLYGYAWEFLSLWDDSAAPESPEHSAFEELLKYLGTDPDLRRRLALYHQLRAHRGRGQTPRPTSVER</sequence>
<reference evidence="2 3" key="1">
    <citation type="submission" date="2019-02" db="EMBL/GenBank/DDBJ databases">
        <authorList>
            <person name="Khodamoradi S."/>
            <person name="Hahnke R.L."/>
            <person name="Kaempfer P."/>
            <person name="Schumann P."/>
            <person name="Rohde M."/>
            <person name="Steinert M."/>
            <person name="Luzhetskyy A."/>
            <person name="Wink J."/>
            <person name="Ruckert C."/>
        </authorList>
    </citation>
    <scope>NUCLEOTIDE SEQUENCE [LARGE SCALE GENOMIC DNA]</scope>
    <source>
        <strain evidence="2 3">M2</strain>
    </source>
</reference>
<feature type="region of interest" description="Disordered" evidence="1">
    <location>
        <begin position="1"/>
        <end position="96"/>
    </location>
</feature>
<evidence type="ECO:0000313" key="2">
    <source>
        <dbReference type="EMBL" id="QBI53614.1"/>
    </source>
</evidence>
<evidence type="ECO:0000256" key="1">
    <source>
        <dbReference type="SAM" id="MobiDB-lite"/>
    </source>
</evidence>
<name>A0A4P6Q465_9ACTN</name>
<proteinExistence type="predicted"/>
<dbReference type="SUPFAM" id="SSF48371">
    <property type="entry name" value="ARM repeat"/>
    <property type="match status" value="1"/>
</dbReference>
<dbReference type="EMBL" id="CP036455">
    <property type="protein sequence ID" value="QBI53614.1"/>
    <property type="molecule type" value="Genomic_DNA"/>
</dbReference>
<gene>
    <name evidence="2" type="ORF">EKD16_09100</name>
</gene>
<dbReference type="OrthoDB" id="3517624at2"/>
<feature type="compositionally biased region" description="Low complexity" evidence="1">
    <location>
        <begin position="81"/>
        <end position="92"/>
    </location>
</feature>
<dbReference type="InterPro" id="IPR021133">
    <property type="entry name" value="HEAT_type_2"/>
</dbReference>
<dbReference type="AlphaFoldDB" id="A0A4P6Q465"/>
<dbReference type="RefSeq" id="WP_131097940.1">
    <property type="nucleotide sequence ID" value="NZ_CP036455.1"/>
</dbReference>
<protein>
    <submittedName>
        <fullName evidence="2">Uncharacterized protein</fullName>
    </submittedName>
</protein>
<evidence type="ECO:0000313" key="3">
    <source>
        <dbReference type="Proteomes" id="UP000292235"/>
    </source>
</evidence>
<feature type="compositionally biased region" description="Low complexity" evidence="1">
    <location>
        <begin position="50"/>
        <end position="64"/>
    </location>
</feature>
<organism evidence="2 3">
    <name type="scientific">Streptomonospora litoralis</name>
    <dbReference type="NCBI Taxonomy" id="2498135"/>
    <lineage>
        <taxon>Bacteria</taxon>
        <taxon>Bacillati</taxon>
        <taxon>Actinomycetota</taxon>
        <taxon>Actinomycetes</taxon>
        <taxon>Streptosporangiales</taxon>
        <taxon>Nocardiopsidaceae</taxon>
        <taxon>Streptomonospora</taxon>
    </lineage>
</organism>
<dbReference type="InterPro" id="IPR016024">
    <property type="entry name" value="ARM-type_fold"/>
</dbReference>
<keyword evidence="3" id="KW-1185">Reference proteome</keyword>